<dbReference type="RefSeq" id="WP_186978058.1">
    <property type="nucleotide sequence ID" value="NZ_JACOOH010000009.1"/>
</dbReference>
<dbReference type="Proteomes" id="UP000646484">
    <property type="component" value="Unassembled WGS sequence"/>
</dbReference>
<dbReference type="Pfam" id="PF13419">
    <property type="entry name" value="HAD_2"/>
    <property type="match status" value="1"/>
</dbReference>
<dbReference type="PROSITE" id="PS01228">
    <property type="entry name" value="COF_1"/>
    <property type="match status" value="1"/>
</dbReference>
<dbReference type="EMBL" id="JACOOH010000009">
    <property type="protein sequence ID" value="MBC5623056.1"/>
    <property type="molecule type" value="Genomic_DNA"/>
</dbReference>
<dbReference type="PANTHER" id="PTHR43434">
    <property type="entry name" value="PHOSPHOGLYCOLATE PHOSPHATASE"/>
    <property type="match status" value="1"/>
</dbReference>
<dbReference type="SFLD" id="SFLDS00003">
    <property type="entry name" value="Haloacid_Dehalogenase"/>
    <property type="match status" value="1"/>
</dbReference>
<evidence type="ECO:0000256" key="4">
    <source>
        <dbReference type="ARBA" id="ARBA00013078"/>
    </source>
</evidence>
<comment type="pathway">
    <text evidence="2">Organic acid metabolism; glycolate biosynthesis; glycolate from 2-phosphoglycolate: step 1/1.</text>
</comment>
<gene>
    <name evidence="5" type="ORF">H8S64_18335</name>
</gene>
<dbReference type="InterPro" id="IPR023198">
    <property type="entry name" value="PGP-like_dom2"/>
</dbReference>
<evidence type="ECO:0000256" key="2">
    <source>
        <dbReference type="ARBA" id="ARBA00004818"/>
    </source>
</evidence>
<dbReference type="InterPro" id="IPR041492">
    <property type="entry name" value="HAD_2"/>
</dbReference>
<evidence type="ECO:0000313" key="5">
    <source>
        <dbReference type="EMBL" id="MBC5623056.1"/>
    </source>
</evidence>
<dbReference type="SFLD" id="SFLDG01135">
    <property type="entry name" value="C1.5.6:_HAD__Beta-PGM__Phospha"/>
    <property type="match status" value="1"/>
</dbReference>
<dbReference type="InterPro" id="IPR050155">
    <property type="entry name" value="HAD-like_hydrolase_sf"/>
</dbReference>
<comment type="caution">
    <text evidence="5">The sequence shown here is derived from an EMBL/GenBank/DDBJ whole genome shotgun (WGS) entry which is preliminary data.</text>
</comment>
<dbReference type="EC" id="3.1.3.18" evidence="4"/>
<comment type="similarity">
    <text evidence="3">Belongs to the HAD-like hydrolase superfamily. CbbY/CbbZ/Gph/YieH family.</text>
</comment>
<dbReference type="GO" id="GO:0016787">
    <property type="term" value="F:hydrolase activity"/>
    <property type="evidence" value="ECO:0007669"/>
    <property type="project" value="UniProtKB-KW"/>
</dbReference>
<comment type="catalytic activity">
    <reaction evidence="1">
        <text>2-phosphoglycolate + H2O = glycolate + phosphate</text>
        <dbReference type="Rhea" id="RHEA:14369"/>
        <dbReference type="ChEBI" id="CHEBI:15377"/>
        <dbReference type="ChEBI" id="CHEBI:29805"/>
        <dbReference type="ChEBI" id="CHEBI:43474"/>
        <dbReference type="ChEBI" id="CHEBI:58033"/>
        <dbReference type="EC" id="3.1.3.18"/>
    </reaction>
</comment>
<evidence type="ECO:0000313" key="6">
    <source>
        <dbReference type="Proteomes" id="UP000646484"/>
    </source>
</evidence>
<evidence type="ECO:0000256" key="1">
    <source>
        <dbReference type="ARBA" id="ARBA00000830"/>
    </source>
</evidence>
<dbReference type="Gene3D" id="3.40.50.1000">
    <property type="entry name" value="HAD superfamily/HAD-like"/>
    <property type="match status" value="1"/>
</dbReference>
<name>A0ABR7D526_9BACT</name>
<evidence type="ECO:0000256" key="3">
    <source>
        <dbReference type="ARBA" id="ARBA00006171"/>
    </source>
</evidence>
<keyword evidence="5" id="KW-0378">Hydrolase</keyword>
<dbReference type="NCBIfam" id="TIGR01549">
    <property type="entry name" value="HAD-SF-IA-v1"/>
    <property type="match status" value="1"/>
</dbReference>
<reference evidence="5 6" key="1">
    <citation type="submission" date="2020-08" db="EMBL/GenBank/DDBJ databases">
        <title>Genome public.</title>
        <authorList>
            <person name="Liu C."/>
            <person name="Sun Q."/>
        </authorList>
    </citation>
    <scope>NUCLEOTIDE SEQUENCE [LARGE SCALE GENOMIC DNA]</scope>
    <source>
        <strain evidence="5 6">NSJ-56</strain>
    </source>
</reference>
<dbReference type="Gene3D" id="1.10.150.240">
    <property type="entry name" value="Putative phosphatase, domain 2"/>
    <property type="match status" value="1"/>
</dbReference>
<dbReference type="SFLD" id="SFLDG01129">
    <property type="entry name" value="C1.5:_HAD__Beta-PGM__Phosphata"/>
    <property type="match status" value="1"/>
</dbReference>
<organism evidence="5 6">
    <name type="scientific">Butyricimonas hominis</name>
    <dbReference type="NCBI Taxonomy" id="2763032"/>
    <lineage>
        <taxon>Bacteria</taxon>
        <taxon>Pseudomonadati</taxon>
        <taxon>Bacteroidota</taxon>
        <taxon>Bacteroidia</taxon>
        <taxon>Bacteroidales</taxon>
        <taxon>Odoribacteraceae</taxon>
        <taxon>Butyricimonas</taxon>
    </lineage>
</organism>
<dbReference type="InterPro" id="IPR036412">
    <property type="entry name" value="HAD-like_sf"/>
</dbReference>
<dbReference type="PANTHER" id="PTHR43434:SF1">
    <property type="entry name" value="PHOSPHOGLYCOLATE PHOSPHATASE"/>
    <property type="match status" value="1"/>
</dbReference>
<proteinExistence type="inferred from homology"/>
<dbReference type="SUPFAM" id="SSF56784">
    <property type="entry name" value="HAD-like"/>
    <property type="match status" value="1"/>
</dbReference>
<dbReference type="InterPro" id="IPR006439">
    <property type="entry name" value="HAD-SF_hydro_IA"/>
</dbReference>
<dbReference type="PRINTS" id="PR00413">
    <property type="entry name" value="HADHALOGNASE"/>
</dbReference>
<accession>A0ABR7D526</accession>
<keyword evidence="6" id="KW-1185">Reference proteome</keyword>
<dbReference type="InterPro" id="IPR023214">
    <property type="entry name" value="HAD_sf"/>
</dbReference>
<protein>
    <recommendedName>
        <fullName evidence="4">phosphoglycolate phosphatase</fullName>
        <ecNumber evidence="4">3.1.3.18</ecNumber>
    </recommendedName>
</protein>
<sequence length="218" mass="24110">MIKLVIFDLDGTLLNSLEDLAASTNYALRQHGYPEHELPAYRHFVGNGINKLLERALPEAVRTVENVMKIREDFVAYYSIHKADFTAPYAGIVDLLGELKLRGMLLAVASNKYHAATVELIPEYFGKGVFDFVFGQREGIPIKPDPTIVFDIIKAAGVNKDEVLYVGDSGVDMQTAVNSGVTSVGVTWGFRERKELLENGACHIAEQPSDILVILNEN</sequence>